<dbReference type="Gene3D" id="3.40.50.300">
    <property type="entry name" value="P-loop containing nucleotide triphosphate hydrolases"/>
    <property type="match status" value="1"/>
</dbReference>
<comment type="caution">
    <text evidence="3">The sequence shown here is derived from an EMBL/GenBank/DDBJ whole genome shotgun (WGS) entry which is preliminary data.</text>
</comment>
<name>A0ABV4M802_9VIBR</name>
<feature type="compositionally biased region" description="Low complexity" evidence="1">
    <location>
        <begin position="310"/>
        <end position="330"/>
    </location>
</feature>
<organism evidence="3 4">
    <name type="scientific">Vibrio cortegadensis</name>
    <dbReference type="NCBI Taxonomy" id="1328770"/>
    <lineage>
        <taxon>Bacteria</taxon>
        <taxon>Pseudomonadati</taxon>
        <taxon>Pseudomonadota</taxon>
        <taxon>Gammaproteobacteria</taxon>
        <taxon>Vibrionales</taxon>
        <taxon>Vibrionaceae</taxon>
        <taxon>Vibrio</taxon>
    </lineage>
</organism>
<reference evidence="3 4" key="1">
    <citation type="submission" date="2024-06" db="EMBL/GenBank/DDBJ databases">
        <authorList>
            <person name="Steensen K."/>
            <person name="Seneca J."/>
            <person name="Bartlau N."/>
            <person name="Yu A.X."/>
            <person name="Polz M.F."/>
        </authorList>
    </citation>
    <scope>NUCLEOTIDE SEQUENCE [LARGE SCALE GENOMIC DNA]</scope>
    <source>
        <strain evidence="3 4">FF146</strain>
    </source>
</reference>
<dbReference type="InterPro" id="IPR008900">
    <property type="entry name" value="Zot_N"/>
</dbReference>
<evidence type="ECO:0000313" key="3">
    <source>
        <dbReference type="EMBL" id="MEZ8195659.1"/>
    </source>
</evidence>
<dbReference type="RefSeq" id="WP_371730545.1">
    <property type="nucleotide sequence ID" value="NZ_JBGOOT010000009.1"/>
</dbReference>
<gene>
    <name evidence="3" type="ORF">ACED38_12310</name>
</gene>
<evidence type="ECO:0000313" key="4">
    <source>
        <dbReference type="Proteomes" id="UP001569153"/>
    </source>
</evidence>
<protein>
    <submittedName>
        <fullName evidence="3">Zonular occludens toxin domain-containing protein</fullName>
    </submittedName>
</protein>
<evidence type="ECO:0000259" key="2">
    <source>
        <dbReference type="Pfam" id="PF05707"/>
    </source>
</evidence>
<dbReference type="InterPro" id="IPR027417">
    <property type="entry name" value="P-loop_NTPase"/>
</dbReference>
<dbReference type="Proteomes" id="UP001569153">
    <property type="component" value="Unassembled WGS sequence"/>
</dbReference>
<feature type="region of interest" description="Disordered" evidence="1">
    <location>
        <begin position="309"/>
        <end position="347"/>
    </location>
</feature>
<sequence>MAVSFRHGSNGAYKTAYLTWFEILPALREGRIVVTNIEGIKPKESIEKLIGEKFPDSARLIRIFTRSKEGIELWQNWFSWMPIGAFVAIDECQDLYCPEVGFKREKFLARPLSDFIDLLPSDFSELFYSRWLPVDPDSFEDGDTDDCERTQLDENNRLLYPDNFYGAFMRHRKYQWDIVLLTPDYTSIPTWLRGCAGEAYSHRSTDTFFRKRRPRIFNHPPKSTKTAPSSKTDFASCSSKKIPVDVFALYKSTGTGGFNETKSDISILKSPKFILVVLVGILAIGKFFWDLTYVLSDSDVGEVQNVVETSSSSKQSNVSGSSSSSVPQSNLPENRSRSDGLGSRVNTSETGFESDLVVDDVNPFYESFSIFNGSDAVYLTSVDIRYRKHLGLNPLSSFVFRIDKGRDTFYLRSDVLMRYGYRFELIDDCLIQVSSVNVARFLTCPPNQSDFVPDFNAKDSQLTDVREDVNIFDLPNG</sequence>
<proteinExistence type="predicted"/>
<accession>A0ABV4M802</accession>
<dbReference type="Pfam" id="PF05707">
    <property type="entry name" value="Zot"/>
    <property type="match status" value="1"/>
</dbReference>
<dbReference type="EMBL" id="JBGOOT010000009">
    <property type="protein sequence ID" value="MEZ8195659.1"/>
    <property type="molecule type" value="Genomic_DNA"/>
</dbReference>
<feature type="domain" description="Zona occludens toxin N-terminal" evidence="2">
    <location>
        <begin position="2"/>
        <end position="256"/>
    </location>
</feature>
<evidence type="ECO:0000256" key="1">
    <source>
        <dbReference type="SAM" id="MobiDB-lite"/>
    </source>
</evidence>
<keyword evidence="4" id="KW-1185">Reference proteome</keyword>